<feature type="domain" description="Zn(2)-C6 fungal-type" evidence="4">
    <location>
        <begin position="139"/>
        <end position="169"/>
    </location>
</feature>
<evidence type="ECO:0000256" key="3">
    <source>
        <dbReference type="SAM" id="MobiDB-lite"/>
    </source>
</evidence>
<dbReference type="InterPro" id="IPR036864">
    <property type="entry name" value="Zn2-C6_fun-type_DNA-bd_sf"/>
</dbReference>
<dbReference type="GO" id="GO:0003677">
    <property type="term" value="F:DNA binding"/>
    <property type="evidence" value="ECO:0007669"/>
    <property type="project" value="InterPro"/>
</dbReference>
<keyword evidence="2" id="KW-0539">Nucleus</keyword>
<organism evidence="5 6">
    <name type="scientific">Sclerotinia nivalis</name>
    <dbReference type="NCBI Taxonomy" id="352851"/>
    <lineage>
        <taxon>Eukaryota</taxon>
        <taxon>Fungi</taxon>
        <taxon>Dikarya</taxon>
        <taxon>Ascomycota</taxon>
        <taxon>Pezizomycotina</taxon>
        <taxon>Leotiomycetes</taxon>
        <taxon>Helotiales</taxon>
        <taxon>Sclerotiniaceae</taxon>
        <taxon>Sclerotinia</taxon>
    </lineage>
</organism>
<dbReference type="OrthoDB" id="4456959at2759"/>
<dbReference type="PANTHER" id="PTHR46910">
    <property type="entry name" value="TRANSCRIPTION FACTOR PDR1"/>
    <property type="match status" value="1"/>
</dbReference>
<proteinExistence type="predicted"/>
<dbReference type="SMART" id="SM00066">
    <property type="entry name" value="GAL4"/>
    <property type="match status" value="1"/>
</dbReference>
<evidence type="ECO:0000313" key="6">
    <source>
        <dbReference type="Proteomes" id="UP001152300"/>
    </source>
</evidence>
<feature type="region of interest" description="Disordered" evidence="3">
    <location>
        <begin position="781"/>
        <end position="848"/>
    </location>
</feature>
<protein>
    <recommendedName>
        <fullName evidence="4">Zn(2)-C6 fungal-type domain-containing protein</fullName>
    </recommendedName>
</protein>
<dbReference type="EMBL" id="JAPEIS010000005">
    <property type="protein sequence ID" value="KAJ8065893.1"/>
    <property type="molecule type" value="Genomic_DNA"/>
</dbReference>
<dbReference type="CDD" id="cd00067">
    <property type="entry name" value="GAL4"/>
    <property type="match status" value="1"/>
</dbReference>
<dbReference type="InterPro" id="IPR007219">
    <property type="entry name" value="XnlR_reg_dom"/>
</dbReference>
<dbReference type="GO" id="GO:0000981">
    <property type="term" value="F:DNA-binding transcription factor activity, RNA polymerase II-specific"/>
    <property type="evidence" value="ECO:0007669"/>
    <property type="project" value="InterPro"/>
</dbReference>
<dbReference type="AlphaFoldDB" id="A0A9X0ARN4"/>
<dbReference type="Pfam" id="PF00172">
    <property type="entry name" value="Zn_clus"/>
    <property type="match status" value="1"/>
</dbReference>
<keyword evidence="6" id="KW-1185">Reference proteome</keyword>
<feature type="compositionally biased region" description="Polar residues" evidence="3">
    <location>
        <begin position="783"/>
        <end position="820"/>
    </location>
</feature>
<dbReference type="Pfam" id="PF04082">
    <property type="entry name" value="Fungal_trans"/>
    <property type="match status" value="1"/>
</dbReference>
<feature type="compositionally biased region" description="Polar residues" evidence="3">
    <location>
        <begin position="95"/>
        <end position="109"/>
    </location>
</feature>
<reference evidence="5" key="1">
    <citation type="submission" date="2022-11" db="EMBL/GenBank/DDBJ databases">
        <title>Genome Resource of Sclerotinia nivalis Strain SnTB1, a Plant Pathogen Isolated from American Ginseng.</title>
        <authorList>
            <person name="Fan S."/>
        </authorList>
    </citation>
    <scope>NUCLEOTIDE SEQUENCE</scope>
    <source>
        <strain evidence="5">SnTB1</strain>
    </source>
</reference>
<dbReference type="SMART" id="SM00906">
    <property type="entry name" value="Fungal_trans"/>
    <property type="match status" value="1"/>
</dbReference>
<dbReference type="Gene3D" id="4.10.240.10">
    <property type="entry name" value="Zn(2)-C6 fungal-type DNA-binding domain"/>
    <property type="match status" value="1"/>
</dbReference>
<dbReference type="PROSITE" id="PS50048">
    <property type="entry name" value="ZN2_CY6_FUNGAL_2"/>
    <property type="match status" value="1"/>
</dbReference>
<evidence type="ECO:0000259" key="4">
    <source>
        <dbReference type="PROSITE" id="PS50048"/>
    </source>
</evidence>
<dbReference type="PROSITE" id="PS00463">
    <property type="entry name" value="ZN2_CY6_FUNGAL_1"/>
    <property type="match status" value="1"/>
</dbReference>
<dbReference type="GO" id="GO:0008270">
    <property type="term" value="F:zinc ion binding"/>
    <property type="evidence" value="ECO:0007669"/>
    <property type="project" value="InterPro"/>
</dbReference>
<dbReference type="InterPro" id="IPR050987">
    <property type="entry name" value="AtrR-like"/>
</dbReference>
<feature type="region of interest" description="Disordered" evidence="3">
    <location>
        <begin position="95"/>
        <end position="124"/>
    </location>
</feature>
<gene>
    <name evidence="5" type="ORF">OCU04_004994</name>
</gene>
<name>A0A9X0ARN4_9HELO</name>
<dbReference type="Proteomes" id="UP001152300">
    <property type="component" value="Unassembled WGS sequence"/>
</dbReference>
<dbReference type="GO" id="GO:0006351">
    <property type="term" value="P:DNA-templated transcription"/>
    <property type="evidence" value="ECO:0007669"/>
    <property type="project" value="InterPro"/>
</dbReference>
<sequence length="1007" mass="111562">MIFHGGLGVQLPQYNSPTQSDHQDRLNQQFDLLNPYTNSSWQFYGSLDANNTNKALEDQHQNQNQNRRVRCPTASSISVHNTAFSGALIATMPQKRNASGEPNGSNGPVTKQIKSEQHPEEFSNTVKKKLQSSTRTGQACDRCKVRKIRCDGLPGGCSPCLQNNTECRTTDRITGRATSRGYVEGIEQQNRDLQLRIQELEHRLLQSGADIKPTNGFHDSGPGQYGYGQPSNGMQSTWSSAGSAGSAGSAYTSPTSTTVNNGQQQETNMFRALPAYRAGCMGDNYLGVSPGSSHLSAIKGTALSILGMEIDIADFRSIDMDEPDSSVFHPHLYNKSYQSFLQSAWNVNPRIDKVELPSRSDGLTYAQWYFRVLNPYCPLLHRGTFMRLLIRMYDDPTFRPTTAENVIVHMLFAIMFFQYATRNWEDAEQQANLNSQSNMHYHYCLGMFYQLACSHTAQDVQALALICMHLRNFPKPGASWMLARMAMTLAIELGLHRSIKRWAPDSNTLSELEIEMRRRTFWVILTVNVTLSGKLGRPMPLRNEDYDVEFPTPIDDDYIPGEGIEPPHPIKCNHEIGIQAFKLLPFYLELYSTIYSISRRPDTYIATVNKLEAKIRAWKEDLPSELVNGELGHNEQEGRVFALYAQCWSQEFRLLLRHPSVSMTTDPDFNAESMRICVESSRQMLGVVRQLQKYKSLDTTWYNTSVYVMALTTTLFAQWEKRGGISTADLAALREEMDIWLDIMGDIGSLLGSGTRLKKAVQVVTDGTLGLLSRNLPIKNDKSYVSTNTSQEEMRPSEQTSNTNGNNGYSVTAQNFNYTEPASASGSAPAPAPSYPPTEGQMSHQQTPYPAATQYSPYLESASNTSDLTYAQPENQSYTSYSAPTTDSVEAPLIAALAAQASQVAPNTWHRNSIQVNTAPTQAWQHWTSTITGNLEPQECYSASALMQLGGRDMNTGDATQLSSSIGEVQNGGASEQGHLGGQVSGAIAGATWPLNLFDIGPNGTAG</sequence>
<dbReference type="SUPFAM" id="SSF57701">
    <property type="entry name" value="Zn2/Cys6 DNA-binding domain"/>
    <property type="match status" value="1"/>
</dbReference>
<evidence type="ECO:0000313" key="5">
    <source>
        <dbReference type="EMBL" id="KAJ8065893.1"/>
    </source>
</evidence>
<feature type="compositionally biased region" description="Low complexity" evidence="3">
    <location>
        <begin position="236"/>
        <end position="258"/>
    </location>
</feature>
<evidence type="ECO:0000256" key="2">
    <source>
        <dbReference type="ARBA" id="ARBA00023242"/>
    </source>
</evidence>
<dbReference type="CDD" id="cd12148">
    <property type="entry name" value="fungal_TF_MHR"/>
    <property type="match status" value="1"/>
</dbReference>
<dbReference type="InterPro" id="IPR001138">
    <property type="entry name" value="Zn2Cys6_DnaBD"/>
</dbReference>
<keyword evidence="1" id="KW-0479">Metal-binding</keyword>
<evidence type="ECO:0000256" key="1">
    <source>
        <dbReference type="ARBA" id="ARBA00022723"/>
    </source>
</evidence>
<comment type="caution">
    <text evidence="5">The sequence shown here is derived from an EMBL/GenBank/DDBJ whole genome shotgun (WGS) entry which is preliminary data.</text>
</comment>
<dbReference type="PANTHER" id="PTHR46910:SF4">
    <property type="entry name" value="ZN(2)-C6 FUNGAL-TYPE DOMAIN-CONTAINING PROTEIN"/>
    <property type="match status" value="1"/>
</dbReference>
<feature type="region of interest" description="Disordered" evidence="3">
    <location>
        <begin position="210"/>
        <end position="264"/>
    </location>
</feature>
<accession>A0A9X0ARN4</accession>